<evidence type="ECO:0000313" key="2">
    <source>
        <dbReference type="EMBL" id="AWK72703.1"/>
    </source>
</evidence>
<proteinExistence type="predicted"/>
<dbReference type="EMBL" id="CP021354">
    <property type="protein sequence ID" value="AWK72703.1"/>
    <property type="molecule type" value="Genomic_DNA"/>
</dbReference>
<dbReference type="AlphaFoldDB" id="A0A2S2BVT3"/>
<evidence type="ECO:0000313" key="3">
    <source>
        <dbReference type="Proteomes" id="UP000245711"/>
    </source>
</evidence>
<dbReference type="Proteomes" id="UP000245711">
    <property type="component" value="Chromosome"/>
</dbReference>
<dbReference type="KEGG" id="roz:CBI38_15170"/>
<sequence length="154" mass="15685">MGTEPGEQLQEEPQAERGPVGSRDSGPDEAGAGPSDREAGTLDQEEVATTGEGPDPGREHVAGPAGGSTPPGDAQPATPPYDGRTTSTAEGRPEHDEHVDANRLQDKDPDDTARGAVASPSEEKPAADTEQAESSDEGVGPAHETGVGKGEDKK</sequence>
<organism evidence="2 3">
    <name type="scientific">Rhodococcus oxybenzonivorans</name>
    <dbReference type="NCBI Taxonomy" id="1990687"/>
    <lineage>
        <taxon>Bacteria</taxon>
        <taxon>Bacillati</taxon>
        <taxon>Actinomycetota</taxon>
        <taxon>Actinomycetes</taxon>
        <taxon>Mycobacteriales</taxon>
        <taxon>Nocardiaceae</taxon>
        <taxon>Rhodococcus</taxon>
    </lineage>
</organism>
<dbReference type="OrthoDB" id="4570511at2"/>
<accession>A0A2S2BVT3</accession>
<keyword evidence="3" id="KW-1185">Reference proteome</keyword>
<dbReference type="RefSeq" id="WP_109330041.1">
    <property type="nucleotide sequence ID" value="NZ_CP021354.1"/>
</dbReference>
<protein>
    <submittedName>
        <fullName evidence="2">Uncharacterized protein</fullName>
    </submittedName>
</protein>
<gene>
    <name evidence="2" type="ORF">CBI38_15170</name>
</gene>
<feature type="compositionally biased region" description="Basic and acidic residues" evidence="1">
    <location>
        <begin position="91"/>
        <end position="113"/>
    </location>
</feature>
<evidence type="ECO:0000256" key="1">
    <source>
        <dbReference type="SAM" id="MobiDB-lite"/>
    </source>
</evidence>
<reference evidence="2 3" key="1">
    <citation type="submission" date="2017-05" db="EMBL/GenBank/DDBJ databases">
        <title>Isolation of Rhodococcus sp. S2-17 biodegrading of BP-3.</title>
        <authorList>
            <person name="Lee Y."/>
            <person name="Kim K.H."/>
            <person name="Chun B.H."/>
            <person name="Jung H.S."/>
            <person name="Jeon C.O."/>
        </authorList>
    </citation>
    <scope>NUCLEOTIDE SEQUENCE [LARGE SCALE GENOMIC DNA]</scope>
    <source>
        <strain evidence="2 3">S2-17</strain>
    </source>
</reference>
<name>A0A2S2BVT3_9NOCA</name>
<feature type="region of interest" description="Disordered" evidence="1">
    <location>
        <begin position="1"/>
        <end position="154"/>
    </location>
</feature>